<feature type="transmembrane region" description="Helical" evidence="10">
    <location>
        <begin position="85"/>
        <end position="103"/>
    </location>
</feature>
<gene>
    <name evidence="13" type="ORF">GCM10010126_45700</name>
</gene>
<keyword evidence="4" id="KW-0808">Transferase</keyword>
<dbReference type="PANTHER" id="PTHR24421:SF10">
    <property type="entry name" value="NITRATE_NITRITE SENSOR PROTEIN NARQ"/>
    <property type="match status" value="1"/>
</dbReference>
<dbReference type="GO" id="GO:0046983">
    <property type="term" value="F:protein dimerization activity"/>
    <property type="evidence" value="ECO:0007669"/>
    <property type="project" value="InterPro"/>
</dbReference>
<dbReference type="PANTHER" id="PTHR24421">
    <property type="entry name" value="NITRATE/NITRITE SENSOR PROTEIN NARX-RELATED"/>
    <property type="match status" value="1"/>
</dbReference>
<keyword evidence="10" id="KW-0812">Transmembrane</keyword>
<keyword evidence="7" id="KW-0067">ATP-binding</keyword>
<dbReference type="InterPro" id="IPR050482">
    <property type="entry name" value="Sensor_HK_TwoCompSys"/>
</dbReference>
<dbReference type="AlphaFoldDB" id="A0AA37BJN0"/>
<accession>A0AA37BJN0</accession>
<evidence type="ECO:0000313" key="13">
    <source>
        <dbReference type="EMBL" id="GGK81230.1"/>
    </source>
</evidence>
<dbReference type="Pfam" id="PF02518">
    <property type="entry name" value="HATPase_c"/>
    <property type="match status" value="1"/>
</dbReference>
<dbReference type="GO" id="GO:0005524">
    <property type="term" value="F:ATP binding"/>
    <property type="evidence" value="ECO:0007669"/>
    <property type="project" value="UniProtKB-KW"/>
</dbReference>
<evidence type="ECO:0000256" key="10">
    <source>
        <dbReference type="SAM" id="Phobius"/>
    </source>
</evidence>
<dbReference type="Gene3D" id="1.20.5.1930">
    <property type="match status" value="1"/>
</dbReference>
<dbReference type="InterPro" id="IPR036890">
    <property type="entry name" value="HATPase_C_sf"/>
</dbReference>
<evidence type="ECO:0000256" key="5">
    <source>
        <dbReference type="ARBA" id="ARBA00022741"/>
    </source>
</evidence>
<reference evidence="13" key="2">
    <citation type="submission" date="2022-09" db="EMBL/GenBank/DDBJ databases">
        <authorList>
            <person name="Sun Q."/>
            <person name="Ohkuma M."/>
        </authorList>
    </citation>
    <scope>NUCLEOTIDE SEQUENCE</scope>
    <source>
        <strain evidence="13">JCM 3093</strain>
    </source>
</reference>
<feature type="coiled-coil region" evidence="9">
    <location>
        <begin position="133"/>
        <end position="180"/>
    </location>
</feature>
<comment type="caution">
    <text evidence="13">The sequence shown here is derived from an EMBL/GenBank/DDBJ whole genome shotgun (WGS) entry which is preliminary data.</text>
</comment>
<proteinExistence type="predicted"/>
<evidence type="ECO:0000259" key="12">
    <source>
        <dbReference type="Pfam" id="PF07730"/>
    </source>
</evidence>
<feature type="domain" description="Histidine kinase/HSP90-like ATPase" evidence="11">
    <location>
        <begin position="274"/>
        <end position="375"/>
    </location>
</feature>
<evidence type="ECO:0000259" key="11">
    <source>
        <dbReference type="Pfam" id="PF02518"/>
    </source>
</evidence>
<reference evidence="13" key="1">
    <citation type="journal article" date="2014" name="Int. J. Syst. Evol. Microbiol.">
        <title>Complete genome sequence of Corynebacterium casei LMG S-19264T (=DSM 44701T), isolated from a smear-ripened cheese.</title>
        <authorList>
            <consortium name="US DOE Joint Genome Institute (JGI-PGF)"/>
            <person name="Walter F."/>
            <person name="Albersmeier A."/>
            <person name="Kalinowski J."/>
            <person name="Ruckert C."/>
        </authorList>
    </citation>
    <scope>NUCLEOTIDE SEQUENCE</scope>
    <source>
        <strain evidence="13">JCM 3093</strain>
    </source>
</reference>
<keyword evidence="5" id="KW-0547">Nucleotide-binding</keyword>
<keyword evidence="10" id="KW-1133">Transmembrane helix</keyword>
<dbReference type="SUPFAM" id="SSF55874">
    <property type="entry name" value="ATPase domain of HSP90 chaperone/DNA topoisomerase II/histidine kinase"/>
    <property type="match status" value="1"/>
</dbReference>
<dbReference type="Gene3D" id="3.30.565.10">
    <property type="entry name" value="Histidine kinase-like ATPase, C-terminal domain"/>
    <property type="match status" value="1"/>
</dbReference>
<keyword evidence="10" id="KW-0472">Membrane</keyword>
<evidence type="ECO:0000256" key="7">
    <source>
        <dbReference type="ARBA" id="ARBA00022840"/>
    </source>
</evidence>
<feature type="transmembrane region" description="Helical" evidence="10">
    <location>
        <begin position="115"/>
        <end position="134"/>
    </location>
</feature>
<name>A0AA37BJN0_9ACTN</name>
<dbReference type="GO" id="GO:0016020">
    <property type="term" value="C:membrane"/>
    <property type="evidence" value="ECO:0007669"/>
    <property type="project" value="InterPro"/>
</dbReference>
<dbReference type="Pfam" id="PF07730">
    <property type="entry name" value="HisKA_3"/>
    <property type="match status" value="1"/>
</dbReference>
<feature type="transmembrane region" description="Helical" evidence="10">
    <location>
        <begin position="405"/>
        <end position="427"/>
    </location>
</feature>
<comment type="catalytic activity">
    <reaction evidence="1">
        <text>ATP + protein L-histidine = ADP + protein N-phospho-L-histidine.</text>
        <dbReference type="EC" id="2.7.13.3"/>
    </reaction>
</comment>
<dbReference type="RefSeq" id="WP_191896526.1">
    <property type="nucleotide sequence ID" value="NZ_BMQD01000014.1"/>
</dbReference>
<keyword evidence="8" id="KW-0902">Two-component regulatory system</keyword>
<evidence type="ECO:0000256" key="6">
    <source>
        <dbReference type="ARBA" id="ARBA00022777"/>
    </source>
</evidence>
<dbReference type="Proteomes" id="UP000627984">
    <property type="component" value="Unassembled WGS sequence"/>
</dbReference>
<evidence type="ECO:0000256" key="1">
    <source>
        <dbReference type="ARBA" id="ARBA00000085"/>
    </source>
</evidence>
<dbReference type="InterPro" id="IPR011712">
    <property type="entry name" value="Sig_transdc_His_kin_sub3_dim/P"/>
</dbReference>
<keyword evidence="9" id="KW-0175">Coiled coil</keyword>
<dbReference type="EMBL" id="BMQD01000014">
    <property type="protein sequence ID" value="GGK81230.1"/>
    <property type="molecule type" value="Genomic_DNA"/>
</dbReference>
<evidence type="ECO:0000256" key="9">
    <source>
        <dbReference type="SAM" id="Coils"/>
    </source>
</evidence>
<dbReference type="GO" id="GO:0000155">
    <property type="term" value="F:phosphorelay sensor kinase activity"/>
    <property type="evidence" value="ECO:0007669"/>
    <property type="project" value="InterPro"/>
</dbReference>
<evidence type="ECO:0000256" key="8">
    <source>
        <dbReference type="ARBA" id="ARBA00023012"/>
    </source>
</evidence>
<keyword evidence="3" id="KW-0597">Phosphoprotein</keyword>
<dbReference type="CDD" id="cd16917">
    <property type="entry name" value="HATPase_UhpB-NarQ-NarX-like"/>
    <property type="match status" value="1"/>
</dbReference>
<evidence type="ECO:0000256" key="2">
    <source>
        <dbReference type="ARBA" id="ARBA00012438"/>
    </source>
</evidence>
<keyword evidence="6 13" id="KW-0418">Kinase</keyword>
<sequence>MGRHLLAAAVVLTDTVLLTAVHRGDPLPWAVPVYASAAALVTVLRRRSPLAALVAATVLATLSGGGYALLLWASYQAGRVMLSRWGTAVAAGAGFGGFGVQFAVRQPDPRMLPHLAATCLVFVALPLLAGRYLAQHERLLSALDRHNRELRGNRELLAQRERLRERLRIAREMHDSLGRRLSLVSVQAAALEVSPLPPEQRRAVLRLAEAARGAMDELHGLVGELRTEDEAHGRSSPGVEGIGAVVAEFRAAGAAVELRRRGEPRPLSPAAGEAAYRVVEEGLTNAAKHAPGRPVTVSVEWEPDALLLTVADALPGPPDRHDAPDLLNLPGPSGLPVSGAGYGLTGLDERARSAGGFLDHGPRPGGGFRLFAMLPVLGTDAAGEAGTVPEGAEEGGGPPGRVRTVAAGAATAVLMFVLLPAIMLLGVG</sequence>
<organism evidence="13 14">
    <name type="scientific">Planomonospora parontospora</name>
    <dbReference type="NCBI Taxonomy" id="58119"/>
    <lineage>
        <taxon>Bacteria</taxon>
        <taxon>Bacillati</taxon>
        <taxon>Actinomycetota</taxon>
        <taxon>Actinomycetes</taxon>
        <taxon>Streptosporangiales</taxon>
        <taxon>Streptosporangiaceae</taxon>
        <taxon>Planomonospora</taxon>
    </lineage>
</organism>
<feature type="transmembrane region" description="Helical" evidence="10">
    <location>
        <begin position="50"/>
        <end position="73"/>
    </location>
</feature>
<protein>
    <recommendedName>
        <fullName evidence="2">histidine kinase</fullName>
        <ecNumber evidence="2">2.7.13.3</ecNumber>
    </recommendedName>
</protein>
<dbReference type="EC" id="2.7.13.3" evidence="2"/>
<dbReference type="InterPro" id="IPR003594">
    <property type="entry name" value="HATPase_dom"/>
</dbReference>
<evidence type="ECO:0000256" key="4">
    <source>
        <dbReference type="ARBA" id="ARBA00022679"/>
    </source>
</evidence>
<evidence type="ECO:0000313" key="14">
    <source>
        <dbReference type="Proteomes" id="UP000627984"/>
    </source>
</evidence>
<evidence type="ECO:0000256" key="3">
    <source>
        <dbReference type="ARBA" id="ARBA00022553"/>
    </source>
</evidence>
<feature type="domain" description="Signal transduction histidine kinase subgroup 3 dimerisation and phosphoacceptor" evidence="12">
    <location>
        <begin position="165"/>
        <end position="229"/>
    </location>
</feature>